<evidence type="ECO:0000313" key="2">
    <source>
        <dbReference type="Proteomes" id="UP000626109"/>
    </source>
</evidence>
<reference evidence="1" key="1">
    <citation type="submission" date="2021-02" db="EMBL/GenBank/DDBJ databases">
        <authorList>
            <person name="Dougan E. K."/>
            <person name="Rhodes N."/>
            <person name="Thang M."/>
            <person name="Chan C."/>
        </authorList>
    </citation>
    <scope>NUCLEOTIDE SEQUENCE</scope>
</reference>
<name>A0A813INV4_POLGL</name>
<dbReference type="AlphaFoldDB" id="A0A813INV4"/>
<comment type="caution">
    <text evidence="1">The sequence shown here is derived from an EMBL/GenBank/DDBJ whole genome shotgun (WGS) entry which is preliminary data.</text>
</comment>
<dbReference type="Proteomes" id="UP000626109">
    <property type="component" value="Unassembled WGS sequence"/>
</dbReference>
<gene>
    <name evidence="1" type="ORF">PGLA2088_LOCUS10860</name>
</gene>
<proteinExistence type="predicted"/>
<dbReference type="EMBL" id="CAJNNW010012338">
    <property type="protein sequence ID" value="CAE8654176.1"/>
    <property type="molecule type" value="Genomic_DNA"/>
</dbReference>
<accession>A0A813INV4</accession>
<evidence type="ECO:0000313" key="1">
    <source>
        <dbReference type="EMBL" id="CAE8654176.1"/>
    </source>
</evidence>
<organism evidence="1 2">
    <name type="scientific">Polarella glacialis</name>
    <name type="common">Dinoflagellate</name>
    <dbReference type="NCBI Taxonomy" id="89957"/>
    <lineage>
        <taxon>Eukaryota</taxon>
        <taxon>Sar</taxon>
        <taxon>Alveolata</taxon>
        <taxon>Dinophyceae</taxon>
        <taxon>Suessiales</taxon>
        <taxon>Suessiaceae</taxon>
        <taxon>Polarella</taxon>
    </lineage>
</organism>
<feature type="non-terminal residue" evidence="1">
    <location>
        <position position="1"/>
    </location>
</feature>
<protein>
    <submittedName>
        <fullName evidence="1">Uncharacterized protein</fullName>
    </submittedName>
</protein>
<sequence length="159" mass="17187">VAHHVAYWGRENWMSYAGYPFKHLKVGGRPPALSETAYAARATALILAGLCAVPWATSSTPGPLVNVSGWEGAARRPLGISVNASWSPPDLGLVDVQRDLCSHGVGLMEGTAHLEERLLARCFPAQRWTDAEAAHCGPLQPARLLVEYRRLMAGFVFAP</sequence>